<evidence type="ECO:0000313" key="3">
    <source>
        <dbReference type="Proteomes" id="UP000279228"/>
    </source>
</evidence>
<dbReference type="RefSeq" id="WP_122099794.1">
    <property type="nucleotide sequence ID" value="NZ_JAMOHS010000003.1"/>
</dbReference>
<dbReference type="EMBL" id="RFFN01000008">
    <property type="protein sequence ID" value="RMH94602.1"/>
    <property type="molecule type" value="Genomic_DNA"/>
</dbReference>
<gene>
    <name evidence="2" type="ORF">EA798_17745</name>
</gene>
<keyword evidence="3" id="KW-1185">Reference proteome</keyword>
<evidence type="ECO:0000259" key="1">
    <source>
        <dbReference type="Pfam" id="PF21135"/>
    </source>
</evidence>
<accession>A0ABX9UP68</accession>
<feature type="domain" description="Oxidoreductase DRL-like catalytic" evidence="1">
    <location>
        <begin position="104"/>
        <end position="264"/>
    </location>
</feature>
<reference evidence="2 3" key="1">
    <citation type="submission" date="2018-10" db="EMBL/GenBank/DDBJ databases">
        <title>Pseudomonas songnenensis NEAU-ST5-5(T) genome.</title>
        <authorList>
            <person name="Pengp J."/>
            <person name="Liu Z.-P."/>
        </authorList>
    </citation>
    <scope>NUCLEOTIDE SEQUENCE [LARGE SCALE GENOMIC DNA]</scope>
    <source>
        <strain evidence="2 3">NEAU-ST5-5</strain>
    </source>
</reference>
<dbReference type="PANTHER" id="PTHR37850">
    <property type="entry name" value="STRU PROTEIN"/>
    <property type="match status" value="1"/>
</dbReference>
<dbReference type="Pfam" id="PF21135">
    <property type="entry name" value="DRL_cat"/>
    <property type="match status" value="1"/>
</dbReference>
<dbReference type="InterPro" id="IPR048423">
    <property type="entry name" value="DRL_cat"/>
</dbReference>
<proteinExistence type="predicted"/>
<dbReference type="Gene3D" id="3.40.50.720">
    <property type="entry name" value="NAD(P)-binding Rossmann-like Domain"/>
    <property type="match status" value="1"/>
</dbReference>
<sequence>MIARGFVRLIRNHYPDMEISRVLTRRPLSSMADFPLADVLTNSLDELIDHSDLIVECSGDVFHGTSVIERAFEAGLKVVTVNAELQVTTGSYLAGKGFLTEAEGDQPGSLAALREDALQMGFEPLVYGNMKGYLNHDPSPEDMAYWANRQGISIDQTTSFTDGTKVQIEQVIIGNGLGATITRQGMEGLASTNLDDSASLLGMMAERAGQPIVDYVIPSGYPAGGVFLVGKHDEDQAQAIEYFKLGRGPFYTLVRPFHLCSLEVGKTVRRVLSGGGVLLNNSTEPTLGVAAIAKRAMKPGELIERGIGGFQFRGEAIKLAQHPDHVPIGLLRKTALKRAVEPGQIITFDDIDILPSRALDIVMEQRKPRLVQVESKTETWTTPSINTMGMLAFGG</sequence>
<dbReference type="Proteomes" id="UP000279228">
    <property type="component" value="Unassembled WGS sequence"/>
</dbReference>
<dbReference type="SUPFAM" id="SSF51735">
    <property type="entry name" value="NAD(P)-binding Rossmann-fold domains"/>
    <property type="match status" value="1"/>
</dbReference>
<dbReference type="CDD" id="cd11616">
    <property type="entry name" value="SAF_DH_OX_like"/>
    <property type="match status" value="1"/>
</dbReference>
<organism evidence="2 3">
    <name type="scientific">Pseudomonas songnenensis</name>
    <dbReference type="NCBI Taxonomy" id="1176259"/>
    <lineage>
        <taxon>Bacteria</taxon>
        <taxon>Pseudomonadati</taxon>
        <taxon>Pseudomonadota</taxon>
        <taxon>Gammaproteobacteria</taxon>
        <taxon>Pseudomonadales</taxon>
        <taxon>Pseudomonadaceae</taxon>
        <taxon>Pseudomonas</taxon>
    </lineage>
</organism>
<comment type="caution">
    <text evidence="2">The sequence shown here is derived from an EMBL/GenBank/DDBJ whole genome shotgun (WGS) entry which is preliminary data.</text>
</comment>
<evidence type="ECO:0000313" key="2">
    <source>
        <dbReference type="EMBL" id="RMH94602.1"/>
    </source>
</evidence>
<name>A0ABX9UP68_9PSED</name>
<dbReference type="PANTHER" id="PTHR37850:SF1">
    <property type="entry name" value="SAF DOMAIN PROTEIN"/>
    <property type="match status" value="1"/>
</dbReference>
<dbReference type="InterPro" id="IPR036291">
    <property type="entry name" value="NAD(P)-bd_dom_sf"/>
</dbReference>
<protein>
    <submittedName>
        <fullName evidence="2">NAD(P)-dependent oxidoreductase</fullName>
    </submittedName>
</protein>